<evidence type="ECO:0000313" key="3">
    <source>
        <dbReference type="Proteomes" id="UP001597402"/>
    </source>
</evidence>
<organism evidence="2 3">
    <name type="scientific">Blastococcus deserti</name>
    <dbReference type="NCBI Taxonomy" id="2259033"/>
    <lineage>
        <taxon>Bacteria</taxon>
        <taxon>Bacillati</taxon>
        <taxon>Actinomycetota</taxon>
        <taxon>Actinomycetes</taxon>
        <taxon>Geodermatophilales</taxon>
        <taxon>Geodermatophilaceae</taxon>
        <taxon>Blastococcus</taxon>
    </lineage>
</organism>
<gene>
    <name evidence="2" type="ORF">ACFSHS_15925</name>
</gene>
<dbReference type="PANTHER" id="PTHR43689">
    <property type="entry name" value="HYDROLASE"/>
    <property type="match status" value="1"/>
</dbReference>
<feature type="domain" description="AB hydrolase-1" evidence="1">
    <location>
        <begin position="42"/>
        <end position="246"/>
    </location>
</feature>
<accession>A0ABW4XC90</accession>
<keyword evidence="2" id="KW-0378">Hydrolase</keyword>
<name>A0ABW4XC90_9ACTN</name>
<dbReference type="PRINTS" id="PR00111">
    <property type="entry name" value="ABHYDROLASE"/>
</dbReference>
<dbReference type="Proteomes" id="UP001597402">
    <property type="component" value="Unassembled WGS sequence"/>
</dbReference>
<dbReference type="InterPro" id="IPR029058">
    <property type="entry name" value="AB_hydrolase_fold"/>
</dbReference>
<dbReference type="SUPFAM" id="SSF53474">
    <property type="entry name" value="alpha/beta-Hydrolases"/>
    <property type="match status" value="1"/>
</dbReference>
<proteinExistence type="predicted"/>
<dbReference type="Pfam" id="PF12697">
    <property type="entry name" value="Abhydrolase_6"/>
    <property type="match status" value="1"/>
</dbReference>
<protein>
    <submittedName>
        <fullName evidence="2">Alpha/beta fold hydrolase</fullName>
    </submittedName>
</protein>
<dbReference type="EMBL" id="JBHUHP010000016">
    <property type="protein sequence ID" value="MFD2093061.1"/>
    <property type="molecule type" value="Genomic_DNA"/>
</dbReference>
<evidence type="ECO:0000259" key="1">
    <source>
        <dbReference type="Pfam" id="PF12697"/>
    </source>
</evidence>
<dbReference type="Gene3D" id="3.40.50.1820">
    <property type="entry name" value="alpha/beta hydrolase"/>
    <property type="match status" value="1"/>
</dbReference>
<keyword evidence="3" id="KW-1185">Reference proteome</keyword>
<dbReference type="PANTHER" id="PTHR43689:SF8">
    <property type="entry name" value="ALPHA_BETA-HYDROLASES SUPERFAMILY PROTEIN"/>
    <property type="match status" value="1"/>
</dbReference>
<dbReference type="GO" id="GO:0016787">
    <property type="term" value="F:hydrolase activity"/>
    <property type="evidence" value="ECO:0007669"/>
    <property type="project" value="UniProtKB-KW"/>
</dbReference>
<evidence type="ECO:0000313" key="2">
    <source>
        <dbReference type="EMBL" id="MFD2093061.1"/>
    </source>
</evidence>
<comment type="caution">
    <text evidence="2">The sequence shown here is derived from an EMBL/GenBank/DDBJ whole genome shotgun (WGS) entry which is preliminary data.</text>
</comment>
<sequence length="258" mass="27533">MPQTSPDDDARRPLHVEEWTESDGRPLRTLVSGRPRTGAPEVVLVPGLGAVGYMLELLHACGAWTRATLVDLPGFGQQRTADLPSDLDSVTARLLSALPPSPSVLVGHSTGTQVAMHAALDAPDRVGALVLVGPTFEPAARRPGALLARHMWTSAFEPPGQLRYTVPDYLRGGRRFREYLTSALRDRPEEQIGRIQAPVIAARGRHDHFASQEWVQQLAAAAPRGRARTLPGAHAVPYNHPGAVAQLAGEAAAAMGGS</sequence>
<reference evidence="3" key="1">
    <citation type="journal article" date="2019" name="Int. J. Syst. Evol. Microbiol.">
        <title>The Global Catalogue of Microorganisms (GCM) 10K type strain sequencing project: providing services to taxonomists for standard genome sequencing and annotation.</title>
        <authorList>
            <consortium name="The Broad Institute Genomics Platform"/>
            <consortium name="The Broad Institute Genome Sequencing Center for Infectious Disease"/>
            <person name="Wu L."/>
            <person name="Ma J."/>
        </authorList>
    </citation>
    <scope>NUCLEOTIDE SEQUENCE [LARGE SCALE GENOMIC DNA]</scope>
    <source>
        <strain evidence="3">JCM 3338</strain>
    </source>
</reference>
<dbReference type="InterPro" id="IPR000073">
    <property type="entry name" value="AB_hydrolase_1"/>
</dbReference>
<dbReference type="RefSeq" id="WP_376878166.1">
    <property type="nucleotide sequence ID" value="NZ_JBHUHP010000016.1"/>
</dbReference>